<name>A0A6M3JLD8_9ZZZZ</name>
<dbReference type="EMBL" id="MT141809">
    <property type="protein sequence ID" value="QJA70636.1"/>
    <property type="molecule type" value="Genomic_DNA"/>
</dbReference>
<protein>
    <submittedName>
        <fullName evidence="1">Uncharacterized protein</fullName>
    </submittedName>
</protein>
<organism evidence="1">
    <name type="scientific">viral metagenome</name>
    <dbReference type="NCBI Taxonomy" id="1070528"/>
    <lineage>
        <taxon>unclassified sequences</taxon>
        <taxon>metagenomes</taxon>
        <taxon>organismal metagenomes</taxon>
    </lineage>
</organism>
<dbReference type="EMBL" id="MT142772">
    <property type="protein sequence ID" value="QJA88351.1"/>
    <property type="molecule type" value="Genomic_DNA"/>
</dbReference>
<evidence type="ECO:0000313" key="2">
    <source>
        <dbReference type="EMBL" id="QJA88351.1"/>
    </source>
</evidence>
<proteinExistence type="predicted"/>
<evidence type="ECO:0000313" key="1">
    <source>
        <dbReference type="EMBL" id="QJA70636.1"/>
    </source>
</evidence>
<dbReference type="AlphaFoldDB" id="A0A6M3JLD8"/>
<sequence length="91" mass="10116">MKPKATTALAWAPAQWQAKVDRMTDLERQQLIREIDGIACRAAELGGYLADRYGYGGSDRGHKTAVKQANKQGRAVWMKALGYNAYHGLHI</sequence>
<reference evidence="1" key="1">
    <citation type="submission" date="2020-03" db="EMBL/GenBank/DDBJ databases">
        <title>The deep terrestrial virosphere.</title>
        <authorList>
            <person name="Holmfeldt K."/>
            <person name="Nilsson E."/>
            <person name="Simone D."/>
            <person name="Lopez-Fernandez M."/>
            <person name="Wu X."/>
            <person name="de Brujin I."/>
            <person name="Lundin D."/>
            <person name="Andersson A."/>
            <person name="Bertilsson S."/>
            <person name="Dopson M."/>
        </authorList>
    </citation>
    <scope>NUCLEOTIDE SEQUENCE</scope>
    <source>
        <strain evidence="1">MM415A03618</strain>
        <strain evidence="2">MM415B02779</strain>
    </source>
</reference>
<accession>A0A6M3JLD8</accession>
<gene>
    <name evidence="1" type="ORF">MM415A03618_0003</name>
    <name evidence="2" type="ORF">MM415B02779_0012</name>
</gene>